<protein>
    <recommendedName>
        <fullName evidence="3">Dual-action HEIGH metallo-peptidase</fullName>
    </recommendedName>
</protein>
<accession>A0ABR6YFR9</accession>
<evidence type="ECO:0000313" key="1">
    <source>
        <dbReference type="EMBL" id="MBC3875415.1"/>
    </source>
</evidence>
<dbReference type="SUPFAM" id="SSF55486">
    <property type="entry name" value="Metalloproteases ('zincins'), catalytic domain"/>
    <property type="match status" value="1"/>
</dbReference>
<dbReference type="EMBL" id="JACOGA010000018">
    <property type="protein sequence ID" value="MBC3875415.1"/>
    <property type="molecule type" value="Genomic_DNA"/>
</dbReference>
<gene>
    <name evidence="1" type="ORF">H8K55_17635</name>
</gene>
<keyword evidence="2" id="KW-1185">Reference proteome</keyword>
<comment type="caution">
    <text evidence="1">The sequence shown here is derived from an EMBL/GenBank/DDBJ whole genome shotgun (WGS) entry which is preliminary data.</text>
</comment>
<evidence type="ECO:0008006" key="3">
    <source>
        <dbReference type="Google" id="ProtNLM"/>
    </source>
</evidence>
<reference evidence="1 2" key="1">
    <citation type="submission" date="2020-08" db="EMBL/GenBank/DDBJ databases">
        <title>Novel species isolated from subtropical streams in China.</title>
        <authorList>
            <person name="Lu H."/>
        </authorList>
    </citation>
    <scope>NUCLEOTIDE SEQUENCE [LARGE SCALE GENOMIC DNA]</scope>
    <source>
        <strain evidence="1 2">LX15W</strain>
    </source>
</reference>
<dbReference type="Proteomes" id="UP000624279">
    <property type="component" value="Unassembled WGS sequence"/>
</dbReference>
<proteinExistence type="predicted"/>
<evidence type="ECO:0000313" key="2">
    <source>
        <dbReference type="Proteomes" id="UP000624279"/>
    </source>
</evidence>
<organism evidence="1 2">
    <name type="scientific">Undibacterium flavidum</name>
    <dbReference type="NCBI Taxonomy" id="2762297"/>
    <lineage>
        <taxon>Bacteria</taxon>
        <taxon>Pseudomonadati</taxon>
        <taxon>Pseudomonadota</taxon>
        <taxon>Betaproteobacteria</taxon>
        <taxon>Burkholderiales</taxon>
        <taxon>Oxalobacteraceae</taxon>
        <taxon>Undibacterium</taxon>
    </lineage>
</organism>
<sequence length="213" mass="23469">MSGASKKRPHAVSNVATLGGFSYDDNGNQVSGARRSISWNSFDMPVTISKDSDTNGPFVNSGHLKFKSGLNRDDIFIEGFVDDQRTGQGEQVVKAINKGLTGSYVNKDGRIQSITTQLVLAKTDDEKKAAMLILKPCPTSMCPIISPTEFVAAKGQIAGNIMYLTNRAIKADYVHEFGHNLGMQHWHNGIDSIMAYDKDSKVRRHDISRLFEM</sequence>
<dbReference type="RefSeq" id="WP_186943378.1">
    <property type="nucleotide sequence ID" value="NZ_JACOGA010000018.1"/>
</dbReference>
<name>A0ABR6YFR9_9BURK</name>